<evidence type="ECO:0008006" key="4">
    <source>
        <dbReference type="Google" id="ProtNLM"/>
    </source>
</evidence>
<keyword evidence="1" id="KW-0472">Membrane</keyword>
<keyword evidence="1" id="KW-0812">Transmembrane</keyword>
<dbReference type="EMBL" id="LHUG01000004">
    <property type="protein sequence ID" value="PAB01240.1"/>
    <property type="molecule type" value="Genomic_DNA"/>
</dbReference>
<organism evidence="2 3">
    <name type="scientific">Enterococcus canintestini</name>
    <dbReference type="NCBI Taxonomy" id="317010"/>
    <lineage>
        <taxon>Bacteria</taxon>
        <taxon>Bacillati</taxon>
        <taxon>Bacillota</taxon>
        <taxon>Bacilli</taxon>
        <taxon>Lactobacillales</taxon>
        <taxon>Enterococcaceae</taxon>
        <taxon>Enterococcus</taxon>
    </lineage>
</organism>
<evidence type="ECO:0000313" key="3">
    <source>
        <dbReference type="Proteomes" id="UP000216797"/>
    </source>
</evidence>
<reference evidence="2 3" key="1">
    <citation type="submission" date="2015-08" db="EMBL/GenBank/DDBJ databases">
        <title>Enterococcus genome sequence.</title>
        <authorList>
            <person name="Acedo J.Z."/>
            <person name="Vederas J.C."/>
        </authorList>
    </citation>
    <scope>NUCLEOTIDE SEQUENCE [LARGE SCALE GENOMIC DNA]</scope>
    <source>
        <strain evidence="2 3">49</strain>
    </source>
</reference>
<dbReference type="Proteomes" id="UP000216797">
    <property type="component" value="Unassembled WGS sequence"/>
</dbReference>
<keyword evidence="1" id="KW-1133">Transmembrane helix</keyword>
<keyword evidence="3" id="KW-1185">Reference proteome</keyword>
<dbReference type="AlphaFoldDB" id="A0A267HUL2"/>
<dbReference type="OrthoDB" id="2193654at2"/>
<evidence type="ECO:0000256" key="1">
    <source>
        <dbReference type="SAM" id="Phobius"/>
    </source>
</evidence>
<proteinExistence type="predicted"/>
<name>A0A267HUL2_9ENTE</name>
<feature type="transmembrane region" description="Helical" evidence="1">
    <location>
        <begin position="53"/>
        <end position="75"/>
    </location>
</feature>
<dbReference type="RefSeq" id="WP_071864877.1">
    <property type="nucleotide sequence ID" value="NZ_JBHLVQ010000025.1"/>
</dbReference>
<dbReference type="NCBIfam" id="NF033218">
    <property type="entry name" value="anchor_AmaP"/>
    <property type="match status" value="1"/>
</dbReference>
<evidence type="ECO:0000313" key="2">
    <source>
        <dbReference type="EMBL" id="PAB01240.1"/>
    </source>
</evidence>
<comment type="caution">
    <text evidence="2">The sequence shown here is derived from an EMBL/GenBank/DDBJ whole genome shotgun (WGS) entry which is preliminary data.</text>
</comment>
<gene>
    <name evidence="2" type="ORF">AKL21_04335</name>
</gene>
<sequence length="187" mass="21634">MRKSMKVVLLLVIFFLFFPLMHTLITTQYVANLSFSLLPFNAYPFVGSVMGQFLFWTAAGLLILLVICIFVIIFFPKVSNQLEIETENGNLTIQKKAIENYVLTAVKEEPFIANPNVKAVIKKKKIKIYVSGQMRKVFQTTQRQKVLSDKIKNDLNQLFGAKQEIVTDVVFKDFREQKYEDDEPRVQ</sequence>
<accession>A0A267HUL2</accession>
<protein>
    <recommendedName>
        <fullName evidence="4">Alkaline shock response membrane anchor protein AmaP</fullName>
    </recommendedName>
</protein>